<feature type="compositionally biased region" description="Polar residues" evidence="1">
    <location>
        <begin position="43"/>
        <end position="57"/>
    </location>
</feature>
<comment type="caution">
    <text evidence="2">The sequence shown here is derived from an EMBL/GenBank/DDBJ whole genome shotgun (WGS) entry which is preliminary data.</text>
</comment>
<feature type="region of interest" description="Disordered" evidence="1">
    <location>
        <begin position="89"/>
        <end position="117"/>
    </location>
</feature>
<feature type="region of interest" description="Disordered" evidence="1">
    <location>
        <begin position="35"/>
        <end position="57"/>
    </location>
</feature>
<protein>
    <submittedName>
        <fullName evidence="2">Uncharacterized protein</fullName>
    </submittedName>
</protein>
<accession>A0ABR2GE10</accession>
<keyword evidence="3" id="KW-1185">Reference proteome</keyword>
<reference evidence="2 3" key="1">
    <citation type="journal article" date="2024" name="G3 (Bethesda)">
        <title>Genome assembly of Hibiscus sabdariffa L. provides insights into metabolisms of medicinal natural products.</title>
        <authorList>
            <person name="Kim T."/>
        </authorList>
    </citation>
    <scope>NUCLEOTIDE SEQUENCE [LARGE SCALE GENOMIC DNA]</scope>
    <source>
        <strain evidence="2">TK-2024</strain>
        <tissue evidence="2">Old leaves</tissue>
    </source>
</reference>
<organism evidence="2 3">
    <name type="scientific">Hibiscus sabdariffa</name>
    <name type="common">roselle</name>
    <dbReference type="NCBI Taxonomy" id="183260"/>
    <lineage>
        <taxon>Eukaryota</taxon>
        <taxon>Viridiplantae</taxon>
        <taxon>Streptophyta</taxon>
        <taxon>Embryophyta</taxon>
        <taxon>Tracheophyta</taxon>
        <taxon>Spermatophyta</taxon>
        <taxon>Magnoliopsida</taxon>
        <taxon>eudicotyledons</taxon>
        <taxon>Gunneridae</taxon>
        <taxon>Pentapetalae</taxon>
        <taxon>rosids</taxon>
        <taxon>malvids</taxon>
        <taxon>Malvales</taxon>
        <taxon>Malvaceae</taxon>
        <taxon>Malvoideae</taxon>
        <taxon>Hibiscus</taxon>
    </lineage>
</organism>
<evidence type="ECO:0000313" key="3">
    <source>
        <dbReference type="Proteomes" id="UP001472677"/>
    </source>
</evidence>
<sequence>MNVENDALATDQPPPPPAMDVTRSVTPYTQACPMSAPIDAPDITSTPHRVASTHTHGLAPQFQQSIPKNTRTKMTVGHMPRLAQEQIVSMTTSSESTNSPSIVALDAPTTPTATAPS</sequence>
<dbReference type="Proteomes" id="UP001472677">
    <property type="component" value="Unassembled WGS sequence"/>
</dbReference>
<dbReference type="EMBL" id="JBBPBM010000001">
    <property type="protein sequence ID" value="KAK8600930.1"/>
    <property type="molecule type" value="Genomic_DNA"/>
</dbReference>
<evidence type="ECO:0000256" key="1">
    <source>
        <dbReference type="SAM" id="MobiDB-lite"/>
    </source>
</evidence>
<feature type="compositionally biased region" description="Low complexity" evidence="1">
    <location>
        <begin position="107"/>
        <end position="117"/>
    </location>
</feature>
<gene>
    <name evidence="2" type="ORF">V6N12_050775</name>
</gene>
<evidence type="ECO:0000313" key="2">
    <source>
        <dbReference type="EMBL" id="KAK8600930.1"/>
    </source>
</evidence>
<proteinExistence type="predicted"/>
<feature type="region of interest" description="Disordered" evidence="1">
    <location>
        <begin position="1"/>
        <end position="23"/>
    </location>
</feature>
<name>A0ABR2GE10_9ROSI</name>
<feature type="compositionally biased region" description="Polar residues" evidence="1">
    <location>
        <begin position="89"/>
        <end position="101"/>
    </location>
</feature>